<reference evidence="1 2" key="1">
    <citation type="submission" date="2021-06" db="EMBL/GenBank/DDBJ databases">
        <title>Caerostris extrusa draft genome.</title>
        <authorList>
            <person name="Kono N."/>
            <person name="Arakawa K."/>
        </authorList>
    </citation>
    <scope>NUCLEOTIDE SEQUENCE [LARGE SCALE GENOMIC DNA]</scope>
</reference>
<evidence type="ECO:0000313" key="1">
    <source>
        <dbReference type="EMBL" id="GIZ01393.1"/>
    </source>
</evidence>
<dbReference type="EMBL" id="BPLR01018660">
    <property type="protein sequence ID" value="GIZ01393.1"/>
    <property type="molecule type" value="Genomic_DNA"/>
</dbReference>
<protein>
    <submittedName>
        <fullName evidence="1">Uncharacterized protein</fullName>
    </submittedName>
</protein>
<organism evidence="1 2">
    <name type="scientific">Caerostris extrusa</name>
    <name type="common">Bark spider</name>
    <name type="synonym">Caerostris bankana</name>
    <dbReference type="NCBI Taxonomy" id="172846"/>
    <lineage>
        <taxon>Eukaryota</taxon>
        <taxon>Metazoa</taxon>
        <taxon>Ecdysozoa</taxon>
        <taxon>Arthropoda</taxon>
        <taxon>Chelicerata</taxon>
        <taxon>Arachnida</taxon>
        <taxon>Araneae</taxon>
        <taxon>Araneomorphae</taxon>
        <taxon>Entelegynae</taxon>
        <taxon>Araneoidea</taxon>
        <taxon>Araneidae</taxon>
        <taxon>Caerostris</taxon>
    </lineage>
</organism>
<dbReference type="AlphaFoldDB" id="A0AAV4Y224"/>
<accession>A0AAV4Y224</accession>
<keyword evidence="2" id="KW-1185">Reference proteome</keyword>
<gene>
    <name evidence="1" type="ORF">CEXT_426571</name>
</gene>
<dbReference type="Proteomes" id="UP001054945">
    <property type="component" value="Unassembled WGS sequence"/>
</dbReference>
<comment type="caution">
    <text evidence="1">The sequence shown here is derived from an EMBL/GenBank/DDBJ whole genome shotgun (WGS) entry which is preliminary data.</text>
</comment>
<evidence type="ECO:0000313" key="2">
    <source>
        <dbReference type="Proteomes" id="UP001054945"/>
    </source>
</evidence>
<name>A0AAV4Y224_CAEEX</name>
<sequence length="184" mass="21357">MDIRRACHCVTMIPIRVWRHRDERLINCWVHRHTQHPVLWCGDGIRFQFPKGSCPPRSFFCLSKSGGQTVFCPIRPVAPSIPAFWRDGSTKCKHPILSVREENFLTVSRILLFFRFEMKQFIQLRFSGSQTVGRGVLVEGTDQFFNEELLEEESVNSSVKPPDETYPVLFLFKFSITSFLLLSS</sequence>
<proteinExistence type="predicted"/>